<keyword evidence="2" id="KW-1185">Reference proteome</keyword>
<protein>
    <submittedName>
        <fullName evidence="1">Uncharacterized protein</fullName>
    </submittedName>
</protein>
<dbReference type="Proteomes" id="UP000549009">
    <property type="component" value="Unassembled WGS sequence"/>
</dbReference>
<dbReference type="RefSeq" id="WP_260423200.1">
    <property type="nucleotide sequence ID" value="NZ_BMSQ01000030.1"/>
</dbReference>
<dbReference type="AlphaFoldDB" id="A0A7W8EYW7"/>
<proteinExistence type="predicted"/>
<accession>A0A7W8EYW7</accession>
<evidence type="ECO:0000313" key="2">
    <source>
        <dbReference type="Proteomes" id="UP000549009"/>
    </source>
</evidence>
<name>A0A7W8EYW7_STRST</name>
<reference evidence="1 2" key="1">
    <citation type="submission" date="2020-08" db="EMBL/GenBank/DDBJ databases">
        <title>Genomic Encyclopedia of Type Strains, Phase III (KMG-III): the genomes of soil and plant-associated and newly described type strains.</title>
        <authorList>
            <person name="Whitman W."/>
        </authorList>
    </citation>
    <scope>NUCLEOTIDE SEQUENCE [LARGE SCALE GENOMIC DNA]</scope>
    <source>
        <strain evidence="1 2">CECT 3146</strain>
    </source>
</reference>
<gene>
    <name evidence="1" type="ORF">FHS40_008459</name>
</gene>
<evidence type="ECO:0000313" key="1">
    <source>
        <dbReference type="EMBL" id="MBB5109331.1"/>
    </source>
</evidence>
<sequence>MSTEHRYVWRLGRTRREREQIKLGLTARQAYPKQADPEPTGA</sequence>
<dbReference type="EMBL" id="JACHJD010000026">
    <property type="protein sequence ID" value="MBB5109331.1"/>
    <property type="molecule type" value="Genomic_DNA"/>
</dbReference>
<comment type="caution">
    <text evidence="1">The sequence shown here is derived from an EMBL/GenBank/DDBJ whole genome shotgun (WGS) entry which is preliminary data.</text>
</comment>
<organism evidence="1 2">
    <name type="scientific">Streptomyces spectabilis</name>
    <dbReference type="NCBI Taxonomy" id="68270"/>
    <lineage>
        <taxon>Bacteria</taxon>
        <taxon>Bacillati</taxon>
        <taxon>Actinomycetota</taxon>
        <taxon>Actinomycetes</taxon>
        <taxon>Kitasatosporales</taxon>
        <taxon>Streptomycetaceae</taxon>
        <taxon>Streptomyces</taxon>
    </lineage>
</organism>